<protein>
    <submittedName>
        <fullName evidence="1">Uncharacterized protein</fullName>
    </submittedName>
</protein>
<dbReference type="STRING" id="97359.A0A550CA29"/>
<accession>A0A550CA29</accession>
<gene>
    <name evidence="1" type="ORF">BD626DRAFT_459887</name>
</gene>
<dbReference type="AlphaFoldDB" id="A0A550CA29"/>
<dbReference type="OrthoDB" id="2846292at2759"/>
<keyword evidence="2" id="KW-1185">Reference proteome</keyword>
<comment type="caution">
    <text evidence="1">The sequence shown here is derived from an EMBL/GenBank/DDBJ whole genome shotgun (WGS) entry which is preliminary data.</text>
</comment>
<reference evidence="1 2" key="1">
    <citation type="journal article" date="2019" name="New Phytol.">
        <title>Comparative genomics reveals unique wood-decay strategies and fruiting body development in the Schizophyllaceae.</title>
        <authorList>
            <person name="Almasi E."/>
            <person name="Sahu N."/>
            <person name="Krizsan K."/>
            <person name="Balint B."/>
            <person name="Kovacs G.M."/>
            <person name="Kiss B."/>
            <person name="Cseklye J."/>
            <person name="Drula E."/>
            <person name="Henrissat B."/>
            <person name="Nagy I."/>
            <person name="Chovatia M."/>
            <person name="Adam C."/>
            <person name="LaButti K."/>
            <person name="Lipzen A."/>
            <person name="Riley R."/>
            <person name="Grigoriev I.V."/>
            <person name="Nagy L.G."/>
        </authorList>
    </citation>
    <scope>NUCLEOTIDE SEQUENCE [LARGE SCALE GENOMIC DNA]</scope>
    <source>
        <strain evidence="1 2">NL-1724</strain>
    </source>
</reference>
<proteinExistence type="predicted"/>
<dbReference type="EMBL" id="VDMD01000016">
    <property type="protein sequence ID" value="TRM61643.1"/>
    <property type="molecule type" value="Genomic_DNA"/>
</dbReference>
<name>A0A550CA29_9AGAR</name>
<evidence type="ECO:0000313" key="1">
    <source>
        <dbReference type="EMBL" id="TRM61643.1"/>
    </source>
</evidence>
<dbReference type="Gene3D" id="1.20.1280.50">
    <property type="match status" value="1"/>
</dbReference>
<evidence type="ECO:0000313" key="2">
    <source>
        <dbReference type="Proteomes" id="UP000320762"/>
    </source>
</evidence>
<sequence>MPIDADKHMEPEPSIAEAASVCFIQSLPTELLCGIFMMCGAPDNLFDYPRDEVVRCRDGYTDLPMYSRATVLLSRVCARWFSITRSCPQLWTMVDVPLPQFRDVAALKLCLLHSAGLPLTLRINDIHYTPEHRRNADACRQFMRLVASVPQRWTEISIIVQFAPPNMLDMMQDLIILPRGSFISLRKATLRFIEDEGLPTVQARLWQMFYSSAALRIVQWHQVFVYAPTNTLQRLTHVGLSPIFPQDLMGLLKALPAVQVLQATVSRASADLDIRDGGSLISVVSTPLVLPHLRVLMLGGCFVWDWSRFFSGITTPILDRLDLTTTGVQALAIEEMLSRSDAHLSMLALHYISRGYEDQIVTLLRCVPLRKLRIMRYCHWQDTYDDIPDIFDPSPFLQTTTLLSMDTYQDAEDLYRALPATHK</sequence>
<dbReference type="Proteomes" id="UP000320762">
    <property type="component" value="Unassembled WGS sequence"/>
</dbReference>
<organism evidence="1 2">
    <name type="scientific">Schizophyllum amplum</name>
    <dbReference type="NCBI Taxonomy" id="97359"/>
    <lineage>
        <taxon>Eukaryota</taxon>
        <taxon>Fungi</taxon>
        <taxon>Dikarya</taxon>
        <taxon>Basidiomycota</taxon>
        <taxon>Agaricomycotina</taxon>
        <taxon>Agaricomycetes</taxon>
        <taxon>Agaricomycetidae</taxon>
        <taxon>Agaricales</taxon>
        <taxon>Schizophyllaceae</taxon>
        <taxon>Schizophyllum</taxon>
    </lineage>
</organism>